<evidence type="ECO:0000256" key="11">
    <source>
        <dbReference type="ARBA" id="ARBA00023170"/>
    </source>
</evidence>
<dbReference type="OMA" id="TGNGCNH"/>
<comment type="subcellular location">
    <subcellularLocation>
        <location evidence="1">Cell membrane</location>
        <topology evidence="1">Lipid-anchor</topology>
        <topology evidence="1">GPI-anchor</topology>
    </subcellularLocation>
    <subcellularLocation>
        <location evidence="2">Secreted</location>
    </subcellularLocation>
</comment>
<name>A0A8D2JEB4_VARKO</name>
<evidence type="ECO:0000256" key="4">
    <source>
        <dbReference type="ARBA" id="ARBA00022475"/>
    </source>
</evidence>
<dbReference type="GO" id="GO:0098552">
    <property type="term" value="C:side of membrane"/>
    <property type="evidence" value="ECO:0007669"/>
    <property type="project" value="UniProtKB-KW"/>
</dbReference>
<dbReference type="InterPro" id="IPR018363">
    <property type="entry name" value="CD59_antigen_CS"/>
</dbReference>
<proteinExistence type="predicted"/>
<keyword evidence="11" id="KW-0675">Receptor</keyword>
<dbReference type="PROSITE" id="PS00983">
    <property type="entry name" value="LY6_UPAR"/>
    <property type="match status" value="1"/>
</dbReference>
<keyword evidence="7 14" id="KW-0732">Signal</keyword>
<dbReference type="SMART" id="SM00134">
    <property type="entry name" value="LU"/>
    <property type="match status" value="3"/>
</dbReference>
<evidence type="ECO:0000259" key="15">
    <source>
        <dbReference type="SMART" id="SM00134"/>
    </source>
</evidence>
<keyword evidence="8" id="KW-0677">Repeat</keyword>
<evidence type="ECO:0000256" key="13">
    <source>
        <dbReference type="ARBA" id="ARBA00023288"/>
    </source>
</evidence>
<dbReference type="CDD" id="cd23556">
    <property type="entry name" value="TFP_LU_ECD_uPAR_rpt1"/>
    <property type="match status" value="1"/>
</dbReference>
<feature type="signal peptide" evidence="14">
    <location>
        <begin position="1"/>
        <end position="19"/>
    </location>
</feature>
<keyword evidence="6" id="KW-0336">GPI-anchor</keyword>
<evidence type="ECO:0000256" key="9">
    <source>
        <dbReference type="ARBA" id="ARBA00023136"/>
    </source>
</evidence>
<evidence type="ECO:0000256" key="8">
    <source>
        <dbReference type="ARBA" id="ARBA00022737"/>
    </source>
</evidence>
<sequence>MRCVWIGFLLSLAVAHVASLECYSCDGDRDCQETETCAEYQEQCRTTIMSILVRSRLSSYIRKGCDVGGKPNNSLTHFSGKDVVFLVEEHCDTDLCNRGIPPVMSTITARGHHRSRLDCNSCASSAETCFNTTLVPLRCTHPGESCVDITSFTGPKEFPADEQRIKGCGQLSQCQEPLGFHNLDSFHLIKCCNTSRCNDDRQDYKNTPLPWNGVTCFSCEGNATHGCSPESISKVQCQGPMTQCLEASGIHGISGENAVLKGCASPSWCDSPYTSVYKNLGAVHSRCCTGDFCNNQIVDGTLRPSPRSRASHEAPAPLTLLSTSLLLAMAFLMSSESS</sequence>
<dbReference type="FunFam" id="2.10.60.10:FF:000019">
    <property type="entry name" value="Urokinase plasminogen activator surface receptor"/>
    <property type="match status" value="1"/>
</dbReference>
<dbReference type="Proteomes" id="UP000694545">
    <property type="component" value="Unplaced"/>
</dbReference>
<dbReference type="Pfam" id="PF00021">
    <property type="entry name" value="UPAR_LY6"/>
    <property type="match status" value="3"/>
</dbReference>
<dbReference type="KEGG" id="vko:123026002"/>
<evidence type="ECO:0000256" key="6">
    <source>
        <dbReference type="ARBA" id="ARBA00022622"/>
    </source>
</evidence>
<feature type="domain" description="UPAR/Ly6" evidence="15">
    <location>
        <begin position="214"/>
        <end position="307"/>
    </location>
</feature>
<dbReference type="CDD" id="cd23557">
    <property type="entry name" value="TFP_LU_ECD_uPAR_rpt2"/>
    <property type="match status" value="1"/>
</dbReference>
<accession>A0A8D2JEB4</accession>
<feature type="domain" description="UPAR/Ly6" evidence="15">
    <location>
        <begin position="20"/>
        <end position="105"/>
    </location>
</feature>
<keyword evidence="12" id="KW-0325">Glycoprotein</keyword>
<dbReference type="RefSeq" id="XP_044291169.1">
    <property type="nucleotide sequence ID" value="XM_044435234.1"/>
</dbReference>
<feature type="chain" id="PRO_5034533141" description="Urokinase plasminogen activator surface receptor" evidence="14">
    <location>
        <begin position="20"/>
        <end position="338"/>
    </location>
</feature>
<keyword evidence="10" id="KW-1015">Disulfide bond</keyword>
<dbReference type="GeneID" id="123026002"/>
<feature type="domain" description="UPAR/Ly6" evidence="15">
    <location>
        <begin position="117"/>
        <end position="207"/>
    </location>
</feature>
<keyword evidence="5" id="KW-0964">Secreted</keyword>
<evidence type="ECO:0000313" key="17">
    <source>
        <dbReference type="Proteomes" id="UP000694545"/>
    </source>
</evidence>
<evidence type="ECO:0000256" key="3">
    <source>
        <dbReference type="ARBA" id="ARBA00019778"/>
    </source>
</evidence>
<gene>
    <name evidence="16" type="primary">LOC123026002</name>
</gene>
<evidence type="ECO:0000256" key="14">
    <source>
        <dbReference type="SAM" id="SignalP"/>
    </source>
</evidence>
<dbReference type="OrthoDB" id="5945173at2759"/>
<keyword evidence="9" id="KW-0472">Membrane</keyword>
<dbReference type="FunFam" id="2.10.60.10:FF:000015">
    <property type="entry name" value="Urokinase plasminogen activator surface receptor"/>
    <property type="match status" value="1"/>
</dbReference>
<keyword evidence="17" id="KW-1185">Reference proteome</keyword>
<keyword evidence="13" id="KW-0449">Lipoprotein</keyword>
<dbReference type="InterPro" id="IPR045860">
    <property type="entry name" value="Snake_toxin-like_sf"/>
</dbReference>
<dbReference type="CDD" id="cd23558">
    <property type="entry name" value="TFP_LU_ECD_uPAR_rpt3"/>
    <property type="match status" value="1"/>
</dbReference>
<dbReference type="PANTHER" id="PTHR10624:SF6">
    <property type="entry name" value="UROKINASE PLASMINOGEN ACTIVATOR SURFACE RECEPTOR"/>
    <property type="match status" value="1"/>
</dbReference>
<keyword evidence="4" id="KW-1003">Cell membrane</keyword>
<evidence type="ECO:0000313" key="16">
    <source>
        <dbReference type="Ensembl" id="ENSVKKP00000008405.1"/>
    </source>
</evidence>
<dbReference type="Ensembl" id="ENSVKKT00000008621.1">
    <property type="protein sequence ID" value="ENSVKKP00000008405.1"/>
    <property type="gene ID" value="ENSVKKG00000005982.1"/>
</dbReference>
<dbReference type="Gene3D" id="2.10.60.10">
    <property type="entry name" value="CD59"/>
    <property type="match status" value="3"/>
</dbReference>
<evidence type="ECO:0000256" key="1">
    <source>
        <dbReference type="ARBA" id="ARBA00004609"/>
    </source>
</evidence>
<evidence type="ECO:0000256" key="12">
    <source>
        <dbReference type="ARBA" id="ARBA00023180"/>
    </source>
</evidence>
<reference evidence="16" key="1">
    <citation type="submission" date="2025-08" db="UniProtKB">
        <authorList>
            <consortium name="Ensembl"/>
        </authorList>
    </citation>
    <scope>IDENTIFICATION</scope>
</reference>
<dbReference type="GO" id="GO:0005886">
    <property type="term" value="C:plasma membrane"/>
    <property type="evidence" value="ECO:0007669"/>
    <property type="project" value="UniProtKB-SubCell"/>
</dbReference>
<dbReference type="GO" id="GO:0005576">
    <property type="term" value="C:extracellular region"/>
    <property type="evidence" value="ECO:0007669"/>
    <property type="project" value="UniProtKB-SubCell"/>
</dbReference>
<dbReference type="SUPFAM" id="SSF57302">
    <property type="entry name" value="Snake toxin-like"/>
    <property type="match status" value="3"/>
</dbReference>
<dbReference type="InterPro" id="IPR016054">
    <property type="entry name" value="LY6_UPA_recep-like"/>
</dbReference>
<evidence type="ECO:0000256" key="7">
    <source>
        <dbReference type="ARBA" id="ARBA00022729"/>
    </source>
</evidence>
<organism evidence="16 17">
    <name type="scientific">Varanus komodoensis</name>
    <name type="common">Komodo dragon</name>
    <dbReference type="NCBI Taxonomy" id="61221"/>
    <lineage>
        <taxon>Eukaryota</taxon>
        <taxon>Metazoa</taxon>
        <taxon>Chordata</taxon>
        <taxon>Craniata</taxon>
        <taxon>Vertebrata</taxon>
        <taxon>Euteleostomi</taxon>
        <taxon>Lepidosauria</taxon>
        <taxon>Squamata</taxon>
        <taxon>Bifurcata</taxon>
        <taxon>Unidentata</taxon>
        <taxon>Episquamata</taxon>
        <taxon>Toxicofera</taxon>
        <taxon>Anguimorpha</taxon>
        <taxon>Paleoanguimorpha</taxon>
        <taxon>Varanoidea</taxon>
        <taxon>Varanidae</taxon>
        <taxon>Varanus</taxon>
    </lineage>
</organism>
<evidence type="ECO:0000256" key="2">
    <source>
        <dbReference type="ARBA" id="ARBA00004613"/>
    </source>
</evidence>
<evidence type="ECO:0000256" key="5">
    <source>
        <dbReference type="ARBA" id="ARBA00022525"/>
    </source>
</evidence>
<evidence type="ECO:0000256" key="10">
    <source>
        <dbReference type="ARBA" id="ARBA00023157"/>
    </source>
</evidence>
<protein>
    <recommendedName>
        <fullName evidence="3">Urokinase plasminogen activator surface receptor</fullName>
    </recommendedName>
</protein>
<dbReference type="PANTHER" id="PTHR10624">
    <property type="entry name" value="UROKINASE PLASMINOGEN ACTIVATOR SURFACE RECEPTOR-RELATED"/>
    <property type="match status" value="1"/>
</dbReference>
<dbReference type="AlphaFoldDB" id="A0A8D2JEB4"/>
<reference evidence="16" key="2">
    <citation type="submission" date="2025-09" db="UniProtKB">
        <authorList>
            <consortium name="Ensembl"/>
        </authorList>
    </citation>
    <scope>IDENTIFICATION</scope>
</reference>